<dbReference type="RefSeq" id="WP_267888674.1">
    <property type="nucleotide sequence ID" value="NZ_JBEPBZ010000024.1"/>
</dbReference>
<reference evidence="2 3" key="1">
    <citation type="submission" date="2019-06" db="EMBL/GenBank/DDBJ databases">
        <title>Sequencing the genomes of 1000 actinobacteria strains.</title>
        <authorList>
            <person name="Klenk H.-P."/>
        </authorList>
    </citation>
    <scope>NUCLEOTIDE SEQUENCE [LARGE SCALE GENOMIC DNA]</scope>
    <source>
        <strain evidence="2 3">DSM 41929</strain>
    </source>
</reference>
<keyword evidence="3" id="KW-1185">Reference proteome</keyword>
<gene>
    <name evidence="2" type="ORF">FB563_2738</name>
</gene>
<comment type="caution">
    <text evidence="2">The sequence shown here is derived from an EMBL/GenBank/DDBJ whole genome shotgun (WGS) entry which is preliminary data.</text>
</comment>
<dbReference type="AlphaFoldDB" id="A0A542UF94"/>
<accession>A0A542UF94</accession>
<evidence type="ECO:0000313" key="3">
    <source>
        <dbReference type="Proteomes" id="UP000318103"/>
    </source>
</evidence>
<feature type="signal peptide" evidence="1">
    <location>
        <begin position="1"/>
        <end position="23"/>
    </location>
</feature>
<evidence type="ECO:0000313" key="2">
    <source>
        <dbReference type="EMBL" id="TQK97754.1"/>
    </source>
</evidence>
<sequence length="41" mass="4216">MRTIAAFFAAALLTVLAAPVASAGEHGNGICDSHTISKLCW</sequence>
<dbReference type="Proteomes" id="UP000318103">
    <property type="component" value="Unassembled WGS sequence"/>
</dbReference>
<protein>
    <submittedName>
        <fullName evidence="2">Uncharacterized protein</fullName>
    </submittedName>
</protein>
<feature type="chain" id="PRO_5021705853" evidence="1">
    <location>
        <begin position="24"/>
        <end position="41"/>
    </location>
</feature>
<proteinExistence type="predicted"/>
<name>A0A542UF94_9ACTN</name>
<evidence type="ECO:0000256" key="1">
    <source>
        <dbReference type="SAM" id="SignalP"/>
    </source>
</evidence>
<keyword evidence="1" id="KW-0732">Signal</keyword>
<dbReference type="EMBL" id="VFNX01000001">
    <property type="protein sequence ID" value="TQK97754.1"/>
    <property type="molecule type" value="Genomic_DNA"/>
</dbReference>
<organism evidence="2 3">
    <name type="scientific">Streptomyces puniciscabiei</name>
    <dbReference type="NCBI Taxonomy" id="164348"/>
    <lineage>
        <taxon>Bacteria</taxon>
        <taxon>Bacillati</taxon>
        <taxon>Actinomycetota</taxon>
        <taxon>Actinomycetes</taxon>
        <taxon>Kitasatosporales</taxon>
        <taxon>Streptomycetaceae</taxon>
        <taxon>Streptomyces</taxon>
    </lineage>
</organism>